<dbReference type="EMBL" id="CP099420">
    <property type="protein sequence ID" value="USW51223.1"/>
    <property type="molecule type" value="Genomic_DNA"/>
</dbReference>
<reference evidence="1" key="1">
    <citation type="submission" date="2022-06" db="EMBL/GenBank/DDBJ databases">
        <title>Complete genome sequences of two strains of the flax pathogen Septoria linicola.</title>
        <authorList>
            <person name="Lapalu N."/>
            <person name="Simon A."/>
            <person name="Demenou B."/>
            <person name="Paumier D."/>
            <person name="Guillot M.-P."/>
            <person name="Gout L."/>
            <person name="Valade R."/>
        </authorList>
    </citation>
    <scope>NUCLEOTIDE SEQUENCE</scope>
    <source>
        <strain evidence="1">SE15195</strain>
    </source>
</reference>
<keyword evidence="2" id="KW-1185">Reference proteome</keyword>
<dbReference type="Proteomes" id="UP001056384">
    <property type="component" value="Chromosome 3"/>
</dbReference>
<accession>A0A9Q9ASA9</accession>
<dbReference type="AlphaFoldDB" id="A0A9Q9ASA9"/>
<gene>
    <name evidence="1" type="ORF">Slin15195_G045420</name>
</gene>
<sequence length="277" mass="31538">MASIRKWFTFTTPVIGVGSKTKDTMNRDQMPRPPRESVMALLDRLQYVGGDLLSIHANEHDIQPIFVQEGLLRLVFRDSTWFKHTMECMPTNRLVLNVQRDVLAVFMYYVFHGRVPGLHEVGQYAIIPSQDDEDDYHTLLVLTWVFAESVELSSLQNALMAKLFDGFDNPAKNLTSETLQICLLVSESGTKMRSALIEYALWLEKQHNPGNDGCEPTSQSRLQPYVDLAEIKSIEKDLKEARAVWSIANSEEESACRRKKPLAKSYFLPDLSERGLA</sequence>
<proteinExistence type="predicted"/>
<organism evidence="1 2">
    <name type="scientific">Septoria linicola</name>
    <dbReference type="NCBI Taxonomy" id="215465"/>
    <lineage>
        <taxon>Eukaryota</taxon>
        <taxon>Fungi</taxon>
        <taxon>Dikarya</taxon>
        <taxon>Ascomycota</taxon>
        <taxon>Pezizomycotina</taxon>
        <taxon>Dothideomycetes</taxon>
        <taxon>Dothideomycetidae</taxon>
        <taxon>Mycosphaerellales</taxon>
        <taxon>Mycosphaerellaceae</taxon>
        <taxon>Septoria</taxon>
    </lineage>
</organism>
<dbReference type="OrthoDB" id="3624521at2759"/>
<evidence type="ECO:0000313" key="1">
    <source>
        <dbReference type="EMBL" id="USW51223.1"/>
    </source>
</evidence>
<protein>
    <submittedName>
        <fullName evidence="1">Uncharacterized protein</fullName>
    </submittedName>
</protein>
<evidence type="ECO:0000313" key="2">
    <source>
        <dbReference type="Proteomes" id="UP001056384"/>
    </source>
</evidence>
<name>A0A9Q9ASA9_9PEZI</name>